<dbReference type="RefSeq" id="WP_344850583.1">
    <property type="nucleotide sequence ID" value="NZ_BAABAA010000029.1"/>
</dbReference>
<feature type="signal peptide" evidence="1">
    <location>
        <begin position="1"/>
        <end position="26"/>
    </location>
</feature>
<reference evidence="3" key="1">
    <citation type="journal article" date="2019" name="Int. J. Syst. Evol. Microbiol.">
        <title>The Global Catalogue of Microorganisms (GCM) 10K type strain sequencing project: providing services to taxonomists for standard genome sequencing and annotation.</title>
        <authorList>
            <consortium name="The Broad Institute Genomics Platform"/>
            <consortium name="The Broad Institute Genome Sequencing Center for Infectious Disease"/>
            <person name="Wu L."/>
            <person name="Ma J."/>
        </authorList>
    </citation>
    <scope>NUCLEOTIDE SEQUENCE [LARGE SCALE GENOMIC DNA]</scope>
    <source>
        <strain evidence="3">JCM 16928</strain>
    </source>
</reference>
<dbReference type="Proteomes" id="UP001501222">
    <property type="component" value="Unassembled WGS sequence"/>
</dbReference>
<organism evidence="2 3">
    <name type="scientific">Kribbella ginsengisoli</name>
    <dbReference type="NCBI Taxonomy" id="363865"/>
    <lineage>
        <taxon>Bacteria</taxon>
        <taxon>Bacillati</taxon>
        <taxon>Actinomycetota</taxon>
        <taxon>Actinomycetes</taxon>
        <taxon>Propionibacteriales</taxon>
        <taxon>Kribbellaceae</taxon>
        <taxon>Kribbella</taxon>
    </lineage>
</organism>
<proteinExistence type="predicted"/>
<keyword evidence="3" id="KW-1185">Reference proteome</keyword>
<comment type="caution">
    <text evidence="2">The sequence shown here is derived from an EMBL/GenBank/DDBJ whole genome shotgun (WGS) entry which is preliminary data.</text>
</comment>
<accession>A0ABP6ZCW6</accession>
<protein>
    <submittedName>
        <fullName evidence="2">Uncharacterized protein</fullName>
    </submittedName>
</protein>
<evidence type="ECO:0000313" key="2">
    <source>
        <dbReference type="EMBL" id="GAA3600487.1"/>
    </source>
</evidence>
<evidence type="ECO:0000256" key="1">
    <source>
        <dbReference type="SAM" id="SignalP"/>
    </source>
</evidence>
<name>A0ABP6ZCW6_9ACTN</name>
<gene>
    <name evidence="2" type="ORF">GCM10022235_85560</name>
</gene>
<evidence type="ECO:0000313" key="3">
    <source>
        <dbReference type="Proteomes" id="UP001501222"/>
    </source>
</evidence>
<sequence length="164" mass="17476">MAKHSKLAVGWARSLALGALVTAVSAAGLTVAPAAAATEMYVDLTMREVSPGAVFADYYAFIPTDSGWGYLNNGASITVTCYGVDAIRKERLFTKVHSLANNSAQQIWATAAGVDLIASQVASKGGLFDEDRGAEEDEVQCELKWLDADGGTMTRWTAMERGFF</sequence>
<keyword evidence="1" id="KW-0732">Signal</keyword>
<dbReference type="EMBL" id="BAABAA010000029">
    <property type="protein sequence ID" value="GAA3600487.1"/>
    <property type="molecule type" value="Genomic_DNA"/>
</dbReference>
<feature type="chain" id="PRO_5046847673" evidence="1">
    <location>
        <begin position="27"/>
        <end position="164"/>
    </location>
</feature>